<comment type="similarity">
    <text evidence="1 6">Belongs to the XseB family.</text>
</comment>
<dbReference type="AlphaFoldDB" id="A0A380MYB1"/>
<comment type="function">
    <text evidence="6">Bidirectionally degrades single-stranded DNA into large acid-insoluble oligonucleotides, which are then degraded further into small acid-soluble oligonucleotides.</text>
</comment>
<feature type="compositionally biased region" description="Polar residues" evidence="8">
    <location>
        <begin position="80"/>
        <end position="89"/>
    </location>
</feature>
<dbReference type="PANTHER" id="PTHR34137">
    <property type="entry name" value="EXODEOXYRIBONUCLEASE 7 SMALL SUBUNIT"/>
    <property type="match status" value="1"/>
</dbReference>
<evidence type="ECO:0000256" key="8">
    <source>
        <dbReference type="SAM" id="MobiDB-lite"/>
    </source>
</evidence>
<dbReference type="InterPro" id="IPR003761">
    <property type="entry name" value="Exonuc_VII_S"/>
</dbReference>
<dbReference type="SUPFAM" id="SSF116842">
    <property type="entry name" value="XseB-like"/>
    <property type="match status" value="1"/>
</dbReference>
<evidence type="ECO:0000256" key="2">
    <source>
        <dbReference type="ARBA" id="ARBA00022490"/>
    </source>
</evidence>
<dbReference type="GO" id="GO:0008855">
    <property type="term" value="F:exodeoxyribonuclease VII activity"/>
    <property type="evidence" value="ECO:0007669"/>
    <property type="project" value="UniProtKB-UniRule"/>
</dbReference>
<keyword evidence="3 6" id="KW-0540">Nuclease</keyword>
<proteinExistence type="inferred from homology"/>
<evidence type="ECO:0000313" key="9">
    <source>
        <dbReference type="EMBL" id="SUO97292.1"/>
    </source>
</evidence>
<dbReference type="PANTHER" id="PTHR34137:SF1">
    <property type="entry name" value="EXODEOXYRIBONUCLEASE 7 SMALL SUBUNIT"/>
    <property type="match status" value="1"/>
</dbReference>
<keyword evidence="2 6" id="KW-0963">Cytoplasm</keyword>
<organism evidence="9 10">
    <name type="scientific">Suttonella ornithocola</name>
    <dbReference type="NCBI Taxonomy" id="279832"/>
    <lineage>
        <taxon>Bacteria</taxon>
        <taxon>Pseudomonadati</taxon>
        <taxon>Pseudomonadota</taxon>
        <taxon>Gammaproteobacteria</taxon>
        <taxon>Cardiobacteriales</taxon>
        <taxon>Cardiobacteriaceae</taxon>
        <taxon>Suttonella</taxon>
    </lineage>
</organism>
<dbReference type="GO" id="GO:0005829">
    <property type="term" value="C:cytosol"/>
    <property type="evidence" value="ECO:0007669"/>
    <property type="project" value="TreeGrafter"/>
</dbReference>
<name>A0A380MYB1_9GAMM</name>
<dbReference type="InterPro" id="IPR037004">
    <property type="entry name" value="Exonuc_VII_ssu_sf"/>
</dbReference>
<dbReference type="OrthoDB" id="9801128at2"/>
<reference evidence="9 10" key="1">
    <citation type="submission" date="2018-06" db="EMBL/GenBank/DDBJ databases">
        <authorList>
            <consortium name="Pathogen Informatics"/>
            <person name="Doyle S."/>
        </authorList>
    </citation>
    <scope>NUCLEOTIDE SEQUENCE [LARGE SCALE GENOMIC DNA]</scope>
    <source>
        <strain evidence="9 10">NCTC13337</strain>
    </source>
</reference>
<dbReference type="GO" id="GO:0009318">
    <property type="term" value="C:exodeoxyribonuclease VII complex"/>
    <property type="evidence" value="ECO:0007669"/>
    <property type="project" value="UniProtKB-UniRule"/>
</dbReference>
<keyword evidence="5 6" id="KW-0269">Exonuclease</keyword>
<accession>A0A380MYB1</accession>
<protein>
    <recommendedName>
        <fullName evidence="6">Exodeoxyribonuclease 7 small subunit</fullName>
        <ecNumber evidence="6">3.1.11.6</ecNumber>
    </recommendedName>
    <alternativeName>
        <fullName evidence="6">Exodeoxyribonuclease VII small subunit</fullName>
        <shortName evidence="6">Exonuclease VII small subunit</shortName>
    </alternativeName>
</protein>
<keyword evidence="10" id="KW-1185">Reference proteome</keyword>
<evidence type="ECO:0000256" key="3">
    <source>
        <dbReference type="ARBA" id="ARBA00022722"/>
    </source>
</evidence>
<dbReference type="EMBL" id="UHIC01000001">
    <property type="protein sequence ID" value="SUO97292.1"/>
    <property type="molecule type" value="Genomic_DNA"/>
</dbReference>
<evidence type="ECO:0000256" key="7">
    <source>
        <dbReference type="SAM" id="Coils"/>
    </source>
</evidence>
<gene>
    <name evidence="6 9" type="primary">xseB</name>
    <name evidence="9" type="ORF">NCTC13337_02348</name>
</gene>
<feature type="region of interest" description="Disordered" evidence="8">
    <location>
        <begin position="79"/>
        <end position="103"/>
    </location>
</feature>
<dbReference type="NCBIfam" id="NF002140">
    <property type="entry name" value="PRK00977.1-4"/>
    <property type="match status" value="1"/>
</dbReference>
<dbReference type="Pfam" id="PF02609">
    <property type="entry name" value="Exonuc_VII_S"/>
    <property type="match status" value="1"/>
</dbReference>
<dbReference type="Gene3D" id="1.10.287.1040">
    <property type="entry name" value="Exonuclease VII, small subunit"/>
    <property type="match status" value="1"/>
</dbReference>
<comment type="subunit">
    <text evidence="6">Heterooligomer composed of large and small subunits.</text>
</comment>
<dbReference type="GO" id="GO:0006308">
    <property type="term" value="P:DNA catabolic process"/>
    <property type="evidence" value="ECO:0007669"/>
    <property type="project" value="UniProtKB-UniRule"/>
</dbReference>
<comment type="catalytic activity">
    <reaction evidence="6">
        <text>Exonucleolytic cleavage in either 5'- to 3'- or 3'- to 5'-direction to yield nucleoside 5'-phosphates.</text>
        <dbReference type="EC" id="3.1.11.6"/>
    </reaction>
</comment>
<evidence type="ECO:0000256" key="4">
    <source>
        <dbReference type="ARBA" id="ARBA00022801"/>
    </source>
</evidence>
<dbReference type="RefSeq" id="WP_072577553.1">
    <property type="nucleotide sequence ID" value="NZ_LWHB01000201.1"/>
</dbReference>
<dbReference type="EC" id="3.1.11.6" evidence="6"/>
<keyword evidence="7" id="KW-0175">Coiled coil</keyword>
<sequence>MSQKDPLSQYEKNIENLENIIQALEEGELTLDNALKQYEKGMSLIRQCQQALETAEQKIQILSQNSEEETLLPFNHESVDSTIAQTNRSNKNDDDFSEDDIPL</sequence>
<feature type="coiled-coil region" evidence="7">
    <location>
        <begin position="7"/>
        <end position="72"/>
    </location>
</feature>
<keyword evidence="4 6" id="KW-0378">Hydrolase</keyword>
<dbReference type="HAMAP" id="MF_00337">
    <property type="entry name" value="Exonuc_7_S"/>
    <property type="match status" value="1"/>
</dbReference>
<dbReference type="NCBIfam" id="TIGR01280">
    <property type="entry name" value="xseB"/>
    <property type="match status" value="1"/>
</dbReference>
<evidence type="ECO:0000256" key="5">
    <source>
        <dbReference type="ARBA" id="ARBA00022839"/>
    </source>
</evidence>
<evidence type="ECO:0000313" key="10">
    <source>
        <dbReference type="Proteomes" id="UP000254601"/>
    </source>
</evidence>
<evidence type="ECO:0000256" key="1">
    <source>
        <dbReference type="ARBA" id="ARBA00009998"/>
    </source>
</evidence>
<evidence type="ECO:0000256" key="6">
    <source>
        <dbReference type="HAMAP-Rule" id="MF_00337"/>
    </source>
</evidence>
<comment type="subcellular location">
    <subcellularLocation>
        <location evidence="6">Cytoplasm</location>
    </subcellularLocation>
</comment>
<dbReference type="Proteomes" id="UP000254601">
    <property type="component" value="Unassembled WGS sequence"/>
</dbReference>